<feature type="domain" description="Response regulatory" evidence="4">
    <location>
        <begin position="2"/>
        <end position="116"/>
    </location>
</feature>
<dbReference type="Proteomes" id="UP000275461">
    <property type="component" value="Unassembled WGS sequence"/>
</dbReference>
<evidence type="ECO:0000256" key="1">
    <source>
        <dbReference type="ARBA" id="ARBA00023012"/>
    </source>
</evidence>
<proteinExistence type="predicted"/>
<dbReference type="GO" id="GO:0032993">
    <property type="term" value="C:protein-DNA complex"/>
    <property type="evidence" value="ECO:0007669"/>
    <property type="project" value="TreeGrafter"/>
</dbReference>
<organism evidence="6 7">
    <name type="scientific">Alkalispirillum mobile</name>
    <dbReference type="NCBI Taxonomy" id="85925"/>
    <lineage>
        <taxon>Bacteria</taxon>
        <taxon>Pseudomonadati</taxon>
        <taxon>Pseudomonadota</taxon>
        <taxon>Gammaproteobacteria</taxon>
        <taxon>Chromatiales</taxon>
        <taxon>Ectothiorhodospiraceae</taxon>
        <taxon>Alkalispirillum</taxon>
    </lineage>
</organism>
<reference evidence="6 7" key="1">
    <citation type="submission" date="2018-10" db="EMBL/GenBank/DDBJ databases">
        <title>Genomic Encyclopedia of Type Strains, Phase IV (KMG-IV): sequencing the most valuable type-strain genomes for metagenomic binning, comparative biology and taxonomic classification.</title>
        <authorList>
            <person name="Goeker M."/>
        </authorList>
    </citation>
    <scope>NUCLEOTIDE SEQUENCE [LARGE SCALE GENOMIC DNA]</scope>
    <source>
        <strain evidence="6 7">DSM 12769</strain>
    </source>
</reference>
<feature type="modified residue" description="4-aspartylphosphate" evidence="3">
    <location>
        <position position="53"/>
    </location>
</feature>
<protein>
    <submittedName>
        <fullName evidence="6">LytTR family two component transcriptional regulator</fullName>
    </submittedName>
</protein>
<name>A0A498BUK0_9GAMM</name>
<evidence type="ECO:0000259" key="4">
    <source>
        <dbReference type="PROSITE" id="PS50110"/>
    </source>
</evidence>
<keyword evidence="7" id="KW-1185">Reference proteome</keyword>
<dbReference type="GO" id="GO:0000156">
    <property type="term" value="F:phosphorelay response regulator activity"/>
    <property type="evidence" value="ECO:0007669"/>
    <property type="project" value="TreeGrafter"/>
</dbReference>
<dbReference type="InterPro" id="IPR011006">
    <property type="entry name" value="CheY-like_superfamily"/>
</dbReference>
<dbReference type="RefSeq" id="WP_121442940.1">
    <property type="nucleotide sequence ID" value="NZ_RCDA01000004.1"/>
</dbReference>
<dbReference type="PROSITE" id="PS50930">
    <property type="entry name" value="HTH_LYTTR"/>
    <property type="match status" value="1"/>
</dbReference>
<dbReference type="OrthoDB" id="236568at2"/>
<keyword evidence="3" id="KW-0597">Phosphoprotein</keyword>
<gene>
    <name evidence="6" type="ORF">DFR31_2431</name>
</gene>
<dbReference type="PROSITE" id="PS50110">
    <property type="entry name" value="RESPONSE_REGULATORY"/>
    <property type="match status" value="1"/>
</dbReference>
<evidence type="ECO:0000256" key="3">
    <source>
        <dbReference type="PROSITE-ProRule" id="PRU00169"/>
    </source>
</evidence>
<comment type="caution">
    <text evidence="6">The sequence shown here is derived from an EMBL/GenBank/DDBJ whole genome shotgun (WGS) entry which is preliminary data.</text>
</comment>
<keyword evidence="1" id="KW-0902">Two-component regulatory system</keyword>
<dbReference type="InterPro" id="IPR001789">
    <property type="entry name" value="Sig_transdc_resp-reg_receiver"/>
</dbReference>
<dbReference type="GO" id="GO:0000976">
    <property type="term" value="F:transcription cis-regulatory region binding"/>
    <property type="evidence" value="ECO:0007669"/>
    <property type="project" value="TreeGrafter"/>
</dbReference>
<accession>A0A498BUK0</accession>
<feature type="domain" description="HTH LytTR-type" evidence="5">
    <location>
        <begin position="146"/>
        <end position="240"/>
    </location>
</feature>
<dbReference type="SMART" id="SM00850">
    <property type="entry name" value="LytTR"/>
    <property type="match status" value="1"/>
</dbReference>
<dbReference type="InterPro" id="IPR007492">
    <property type="entry name" value="LytTR_DNA-bd_dom"/>
</dbReference>
<dbReference type="SUPFAM" id="SSF52172">
    <property type="entry name" value="CheY-like"/>
    <property type="match status" value="1"/>
</dbReference>
<evidence type="ECO:0000259" key="5">
    <source>
        <dbReference type="PROSITE" id="PS50930"/>
    </source>
</evidence>
<evidence type="ECO:0000313" key="6">
    <source>
        <dbReference type="EMBL" id="RLK47112.1"/>
    </source>
</evidence>
<dbReference type="Pfam" id="PF00072">
    <property type="entry name" value="Response_reg"/>
    <property type="match status" value="1"/>
</dbReference>
<evidence type="ECO:0000256" key="2">
    <source>
        <dbReference type="ARBA" id="ARBA00023125"/>
    </source>
</evidence>
<dbReference type="GO" id="GO:0005829">
    <property type="term" value="C:cytosol"/>
    <property type="evidence" value="ECO:0007669"/>
    <property type="project" value="TreeGrafter"/>
</dbReference>
<dbReference type="PANTHER" id="PTHR48111">
    <property type="entry name" value="REGULATOR OF RPOS"/>
    <property type="match status" value="1"/>
</dbReference>
<dbReference type="SMART" id="SM00448">
    <property type="entry name" value="REC"/>
    <property type="match status" value="1"/>
</dbReference>
<dbReference type="Gene3D" id="2.40.50.1020">
    <property type="entry name" value="LytTr DNA-binding domain"/>
    <property type="match status" value="1"/>
</dbReference>
<dbReference type="EMBL" id="RCDA01000004">
    <property type="protein sequence ID" value="RLK47112.1"/>
    <property type="molecule type" value="Genomic_DNA"/>
</dbReference>
<dbReference type="GO" id="GO:0006355">
    <property type="term" value="P:regulation of DNA-templated transcription"/>
    <property type="evidence" value="ECO:0007669"/>
    <property type="project" value="TreeGrafter"/>
</dbReference>
<dbReference type="PANTHER" id="PTHR48111:SF69">
    <property type="entry name" value="RESPONSE REGULATOR RECEIVER"/>
    <property type="match status" value="1"/>
</dbReference>
<evidence type="ECO:0000313" key="7">
    <source>
        <dbReference type="Proteomes" id="UP000275461"/>
    </source>
</evidence>
<dbReference type="Gene3D" id="3.40.50.2300">
    <property type="match status" value="1"/>
</dbReference>
<dbReference type="InterPro" id="IPR039420">
    <property type="entry name" value="WalR-like"/>
</dbReference>
<dbReference type="AlphaFoldDB" id="A0A498BUK0"/>
<sequence>MRVLVVDDEPWARRRLAELVEAEPGHQVVGEAGDGEQALAQVRDKHPDLVLLDIQMPGMDGLEVARRIARRERPPAVIFITAHAEHALEAFEAEASDYLLKPVRRERLQAALARTGHVNRVQLRGMAGQAADPEVLRCRTARGERLVPLDRIHSLRAEDKYVVVGHDEGGELLLEDSLKALEGRFGERFLRVHRSALVALDRVQALERDALGRHEVVLEGGLRLPVSRRHLPGVRQALRHLAQQG</sequence>
<keyword evidence="2" id="KW-0238">DNA-binding</keyword>
<dbReference type="Pfam" id="PF04397">
    <property type="entry name" value="LytTR"/>
    <property type="match status" value="1"/>
</dbReference>